<dbReference type="KEGG" id="ome:OLMES_3833"/>
<evidence type="ECO:0000313" key="2">
    <source>
        <dbReference type="Proteomes" id="UP000196027"/>
    </source>
</evidence>
<organism evidence="1 2">
    <name type="scientific">Oleiphilus messinensis</name>
    <dbReference type="NCBI Taxonomy" id="141451"/>
    <lineage>
        <taxon>Bacteria</taxon>
        <taxon>Pseudomonadati</taxon>
        <taxon>Pseudomonadota</taxon>
        <taxon>Gammaproteobacteria</taxon>
        <taxon>Oceanospirillales</taxon>
        <taxon>Oleiphilaceae</taxon>
        <taxon>Oleiphilus</taxon>
    </lineage>
</organism>
<dbReference type="Proteomes" id="UP000196027">
    <property type="component" value="Chromosome"/>
</dbReference>
<evidence type="ECO:0000313" key="1">
    <source>
        <dbReference type="EMBL" id="ARU57853.1"/>
    </source>
</evidence>
<sequence>METSSASLKCTTQTRKRRLNDLGSNQLINALRDSLANQRFKQVAENSDYEDWLLF</sequence>
<name>A0A1Y0IEQ1_9GAMM</name>
<accession>A0A1Y0IEQ1</accession>
<protein>
    <submittedName>
        <fullName evidence="1">Uncharacterized protein</fullName>
    </submittedName>
</protein>
<gene>
    <name evidence="1" type="ORF">OLMES_3833</name>
</gene>
<dbReference type="EMBL" id="CP021425">
    <property type="protein sequence ID" value="ARU57853.1"/>
    <property type="molecule type" value="Genomic_DNA"/>
</dbReference>
<dbReference type="AlphaFoldDB" id="A0A1Y0IEQ1"/>
<keyword evidence="2" id="KW-1185">Reference proteome</keyword>
<proteinExistence type="predicted"/>
<dbReference type="RefSeq" id="WP_157678385.1">
    <property type="nucleotide sequence ID" value="NZ_CP021425.1"/>
</dbReference>
<reference evidence="1 2" key="1">
    <citation type="submission" date="2017-05" db="EMBL/GenBank/DDBJ databases">
        <title>Genomic insights into alkan degradation activity of Oleiphilus messinensis.</title>
        <authorList>
            <person name="Kozyavkin S.A."/>
            <person name="Slesarev A.I."/>
            <person name="Golyshin P.N."/>
            <person name="Korzhenkov A."/>
            <person name="Golyshina O.N."/>
            <person name="Toshchakov S.V."/>
        </authorList>
    </citation>
    <scope>NUCLEOTIDE SEQUENCE [LARGE SCALE GENOMIC DNA]</scope>
    <source>
        <strain evidence="1 2">ME102</strain>
    </source>
</reference>